<keyword evidence="4" id="KW-1185">Reference proteome</keyword>
<reference evidence="3" key="3">
    <citation type="submission" date="2025-09" db="UniProtKB">
        <authorList>
            <consortium name="Ensembl"/>
        </authorList>
    </citation>
    <scope>IDENTIFICATION</scope>
</reference>
<name>A0A4W5MPU1_9TELE</name>
<evidence type="ECO:0000313" key="4">
    <source>
        <dbReference type="Proteomes" id="UP000314982"/>
    </source>
</evidence>
<feature type="domain" description="FAM194 C-terminal" evidence="2">
    <location>
        <begin position="316"/>
        <end position="510"/>
    </location>
</feature>
<accession>A0A4W5MPU1</accession>
<reference evidence="4" key="1">
    <citation type="submission" date="2018-06" db="EMBL/GenBank/DDBJ databases">
        <title>Genome assembly of Danube salmon.</title>
        <authorList>
            <person name="Macqueen D.J."/>
            <person name="Gundappa M.K."/>
        </authorList>
    </citation>
    <scope>NUCLEOTIDE SEQUENCE [LARGE SCALE GENOMIC DNA]</scope>
</reference>
<feature type="compositionally biased region" description="Polar residues" evidence="1">
    <location>
        <begin position="245"/>
        <end position="256"/>
    </location>
</feature>
<dbReference type="InterPro" id="IPR029281">
    <property type="entry name" value="FAM194_C"/>
</dbReference>
<dbReference type="STRING" id="62062.ENSHHUP00000040966"/>
<proteinExistence type="predicted"/>
<dbReference type="GeneTree" id="ENSGT00940000153655"/>
<evidence type="ECO:0000313" key="3">
    <source>
        <dbReference type="Ensembl" id="ENSHHUP00000040966.1"/>
    </source>
</evidence>
<feature type="compositionally biased region" description="Basic and acidic residues" evidence="1">
    <location>
        <begin position="76"/>
        <end position="92"/>
    </location>
</feature>
<dbReference type="Pfam" id="PF14977">
    <property type="entry name" value="FAM194"/>
    <property type="match status" value="1"/>
</dbReference>
<dbReference type="Ensembl" id="ENSHHUT00000042543.1">
    <property type="protein sequence ID" value="ENSHHUP00000040966.1"/>
    <property type="gene ID" value="ENSHHUG00000025329.1"/>
</dbReference>
<reference evidence="3" key="2">
    <citation type="submission" date="2025-08" db="UniProtKB">
        <authorList>
            <consortium name="Ensembl"/>
        </authorList>
    </citation>
    <scope>IDENTIFICATION</scope>
</reference>
<dbReference type="AlphaFoldDB" id="A0A4W5MPU1"/>
<feature type="region of interest" description="Disordered" evidence="1">
    <location>
        <begin position="201"/>
        <end position="256"/>
    </location>
</feature>
<feature type="compositionally biased region" description="Basic and acidic residues" evidence="1">
    <location>
        <begin position="226"/>
        <end position="244"/>
    </location>
</feature>
<dbReference type="PANTHER" id="PTHR23093">
    <property type="entry name" value="SIMILAR TO CHROMOSOME 3 OPEN READING FRAME 20"/>
    <property type="match status" value="1"/>
</dbReference>
<dbReference type="PANTHER" id="PTHR23093:SF18">
    <property type="entry name" value="GLUTAMATE RICH 6"/>
    <property type="match status" value="1"/>
</dbReference>
<feature type="region of interest" description="Disordered" evidence="1">
    <location>
        <begin position="57"/>
        <end position="92"/>
    </location>
</feature>
<evidence type="ECO:0000256" key="1">
    <source>
        <dbReference type="SAM" id="MobiDB-lite"/>
    </source>
</evidence>
<organism evidence="3 4">
    <name type="scientific">Hucho hucho</name>
    <name type="common">huchen</name>
    <dbReference type="NCBI Taxonomy" id="62062"/>
    <lineage>
        <taxon>Eukaryota</taxon>
        <taxon>Metazoa</taxon>
        <taxon>Chordata</taxon>
        <taxon>Craniata</taxon>
        <taxon>Vertebrata</taxon>
        <taxon>Euteleostomi</taxon>
        <taxon>Actinopterygii</taxon>
        <taxon>Neopterygii</taxon>
        <taxon>Teleostei</taxon>
        <taxon>Protacanthopterygii</taxon>
        <taxon>Salmoniformes</taxon>
        <taxon>Salmonidae</taxon>
        <taxon>Salmoninae</taxon>
        <taxon>Hucho</taxon>
    </lineage>
</organism>
<dbReference type="Proteomes" id="UP000314982">
    <property type="component" value="Unassembled WGS sequence"/>
</dbReference>
<evidence type="ECO:0000259" key="2">
    <source>
        <dbReference type="Pfam" id="PF14977"/>
    </source>
</evidence>
<protein>
    <recommendedName>
        <fullName evidence="2">FAM194 C-terminal domain-containing protein</fullName>
    </recommendedName>
</protein>
<sequence>MLSDQAQHCGECMNLFRHIHECVCVCVCGVCVNVYLCDLSFSEKEIMKAEVAGAQNQGWHMDGDGDVTTLPSEGEEQVRDTETDDESSRLEQEPNEVFMLMDDHGLQDEYVQSFDCPPPPTSGFLGVLRYKRESQDQAPNPRNILPEPLRDSPVMCEYCGEKARPPLGPAFAENPEIFCCAQYQQLCDILAHERWLALQRPDQEDDATLPPNNQPTREEEELQAQARDREEDERKQEQERERLYQDTQSTLPSADTYTPFSRTISYQLSTCTAKQGQWTVTQHPGIEEDLEKENGDPLYDHESFEFGISPHRDGARFLEKYYACGSKFLTVFPDGSAQVFYPSGFLALVIISDGRERVCIVHDDHSLGQPIRALFQSDGRATCYHGNGNVWLSLDASGGQCLNDAGARIRRWSWRGHSHTPTALRPVFLSLNRSLGVRVLGQEHMFVSFLSAGQQAKFSVGACLQPVARGMIQAPGPSISKEEFILLAGRIRVHQVIRHLHHCLRCPSNPRPLRAGLAPRLLSLAKRLLDLSCSLQLEESERAFVHRCLQDCL</sequence>